<sequence>MKKNVFIAIIIIVSFLFSIIATIISIQNYDSNIISKKMKDGYVPVNSKVVKIIRSIKEYINGITHLNQIIAENKHLKEQLDKLSTDRVTIEEIKSENKKLKELLGLKNQIETAADYEVARVTLRSSEGWLSYFIIDKGLKDGIRKNMVVVNNQGLVGSIVDCGLNWAKVETLLDADFSASAMVVRTRDIGVVRGNLNLMGKGLCELKYVSKDSKVKVNDVVITSGMGEIFPKGIVIGKIVQIKNDKFELTKNILIKPAVDIENIEYVMVLKKVKGINFSVGVR</sequence>
<dbReference type="Gene3D" id="2.40.10.340">
    <property type="entry name" value="Rod shape-determining protein MreC, domain 1"/>
    <property type="match status" value="1"/>
</dbReference>
<evidence type="ECO:0000256" key="7">
    <source>
        <dbReference type="SAM" id="Phobius"/>
    </source>
</evidence>
<proteinExistence type="inferred from homology"/>
<name>A0A3T0D5Q8_9FIRM</name>
<dbReference type="Proteomes" id="UP000282930">
    <property type="component" value="Chromosome"/>
</dbReference>
<evidence type="ECO:0000256" key="1">
    <source>
        <dbReference type="ARBA" id="ARBA00009369"/>
    </source>
</evidence>
<dbReference type="EMBL" id="CP034791">
    <property type="protein sequence ID" value="AZT90405.1"/>
    <property type="molecule type" value="Genomic_DNA"/>
</dbReference>
<feature type="domain" description="Rod shape-determining protein MreC beta-barrel core" evidence="8">
    <location>
        <begin position="121"/>
        <end position="271"/>
    </location>
</feature>
<evidence type="ECO:0000256" key="5">
    <source>
        <dbReference type="PIRNR" id="PIRNR038471"/>
    </source>
</evidence>
<dbReference type="InterPro" id="IPR042177">
    <property type="entry name" value="Cell/Rod_1"/>
</dbReference>
<dbReference type="InterPro" id="IPR055342">
    <property type="entry name" value="MreC_beta-barrel_core"/>
</dbReference>
<keyword evidence="7" id="KW-0812">Transmembrane</keyword>
<evidence type="ECO:0000313" key="10">
    <source>
        <dbReference type="Proteomes" id="UP000282930"/>
    </source>
</evidence>
<comment type="function">
    <text evidence="5">Involved in formation and maintenance of cell shape.</text>
</comment>
<keyword evidence="10" id="KW-1185">Reference proteome</keyword>
<evidence type="ECO:0000259" key="8">
    <source>
        <dbReference type="Pfam" id="PF04085"/>
    </source>
</evidence>
<dbReference type="InterPro" id="IPR042175">
    <property type="entry name" value="Cell/Rod_MreC_2"/>
</dbReference>
<dbReference type="PANTHER" id="PTHR34138">
    <property type="entry name" value="CELL SHAPE-DETERMINING PROTEIN MREC"/>
    <property type="match status" value="1"/>
</dbReference>
<keyword evidence="6" id="KW-0175">Coiled coil</keyword>
<evidence type="ECO:0000313" key="9">
    <source>
        <dbReference type="EMBL" id="AZT90405.1"/>
    </source>
</evidence>
<accession>A0A3T0D5Q8</accession>
<dbReference type="AlphaFoldDB" id="A0A3T0D5Q8"/>
<feature type="coiled-coil region" evidence="6">
    <location>
        <begin position="66"/>
        <end position="93"/>
    </location>
</feature>
<dbReference type="GO" id="GO:0005886">
    <property type="term" value="C:plasma membrane"/>
    <property type="evidence" value="ECO:0007669"/>
    <property type="project" value="TreeGrafter"/>
</dbReference>
<keyword evidence="7" id="KW-1133">Transmembrane helix</keyword>
<evidence type="ECO:0000256" key="2">
    <source>
        <dbReference type="ARBA" id="ARBA00013855"/>
    </source>
</evidence>
<reference evidence="9 10" key="1">
    <citation type="submission" date="2018-12" db="EMBL/GenBank/DDBJ databases">
        <title>Genome sequence from the cellulolytic species, Caldicellulosiruptor changbaiensis.</title>
        <authorList>
            <person name="Blumer-Schuette S.E."/>
            <person name="Mendoza C."/>
        </authorList>
    </citation>
    <scope>NUCLEOTIDE SEQUENCE [LARGE SCALE GENOMIC DNA]</scope>
    <source>
        <strain evidence="9 10">CBS-Z</strain>
    </source>
</reference>
<organism evidence="9 10">
    <name type="scientific">Caldicellulosiruptor changbaiensis</name>
    <dbReference type="NCBI Taxonomy" id="1222016"/>
    <lineage>
        <taxon>Bacteria</taxon>
        <taxon>Bacillati</taxon>
        <taxon>Bacillota</taxon>
        <taxon>Bacillota incertae sedis</taxon>
        <taxon>Caldicellulosiruptorales</taxon>
        <taxon>Caldicellulosiruptoraceae</taxon>
        <taxon>Caldicellulosiruptor</taxon>
    </lineage>
</organism>
<keyword evidence="7" id="KW-0472">Membrane</keyword>
<dbReference type="Pfam" id="PF04085">
    <property type="entry name" value="MreC"/>
    <property type="match status" value="1"/>
</dbReference>
<feature type="transmembrane region" description="Helical" evidence="7">
    <location>
        <begin position="6"/>
        <end position="29"/>
    </location>
</feature>
<dbReference type="NCBIfam" id="TIGR00219">
    <property type="entry name" value="mreC"/>
    <property type="match status" value="1"/>
</dbReference>
<keyword evidence="3 5" id="KW-0133">Cell shape</keyword>
<evidence type="ECO:0000256" key="3">
    <source>
        <dbReference type="ARBA" id="ARBA00022960"/>
    </source>
</evidence>
<protein>
    <recommendedName>
        <fullName evidence="2 5">Cell shape-determining protein MreC</fullName>
    </recommendedName>
    <alternativeName>
        <fullName evidence="4 5">Cell shape protein MreC</fullName>
    </alternativeName>
</protein>
<evidence type="ECO:0000256" key="6">
    <source>
        <dbReference type="SAM" id="Coils"/>
    </source>
</evidence>
<dbReference type="RefSeq" id="WP_127351865.1">
    <property type="nucleotide sequence ID" value="NZ_CP034791.1"/>
</dbReference>
<comment type="similarity">
    <text evidence="1 5">Belongs to the MreC family.</text>
</comment>
<dbReference type="InterPro" id="IPR007221">
    <property type="entry name" value="MreC"/>
</dbReference>
<dbReference type="PIRSF" id="PIRSF038471">
    <property type="entry name" value="MreC"/>
    <property type="match status" value="1"/>
</dbReference>
<dbReference type="Gene3D" id="2.40.10.350">
    <property type="entry name" value="Rod shape-determining protein MreC, domain 2"/>
    <property type="match status" value="1"/>
</dbReference>
<dbReference type="GO" id="GO:0008360">
    <property type="term" value="P:regulation of cell shape"/>
    <property type="evidence" value="ECO:0007669"/>
    <property type="project" value="UniProtKB-KW"/>
</dbReference>
<evidence type="ECO:0000256" key="4">
    <source>
        <dbReference type="ARBA" id="ARBA00032089"/>
    </source>
</evidence>
<gene>
    <name evidence="9" type="primary">mreC</name>
    <name evidence="9" type="ORF">ELD05_06965</name>
</gene>
<dbReference type="KEGG" id="ccha:ELD05_06965"/>
<dbReference type="PANTHER" id="PTHR34138:SF1">
    <property type="entry name" value="CELL SHAPE-DETERMINING PROTEIN MREC"/>
    <property type="match status" value="1"/>
</dbReference>